<dbReference type="AlphaFoldDB" id="A0A915ERH0"/>
<dbReference type="SUPFAM" id="SSF48371">
    <property type="entry name" value="ARM repeat"/>
    <property type="match status" value="1"/>
</dbReference>
<feature type="coiled-coil region" evidence="2">
    <location>
        <begin position="413"/>
        <end position="483"/>
    </location>
</feature>
<evidence type="ECO:0000256" key="2">
    <source>
        <dbReference type="SAM" id="Coils"/>
    </source>
</evidence>
<dbReference type="SMART" id="SM01140">
    <property type="entry name" value="Drf_GBD"/>
    <property type="match status" value="1"/>
</dbReference>
<dbReference type="InterPro" id="IPR043592">
    <property type="entry name" value="FMNL_animal"/>
</dbReference>
<dbReference type="InterPro" id="IPR014768">
    <property type="entry name" value="GBD/FH3_dom"/>
</dbReference>
<organism evidence="6 7">
    <name type="scientific">Ditylenchus dipsaci</name>
    <dbReference type="NCBI Taxonomy" id="166011"/>
    <lineage>
        <taxon>Eukaryota</taxon>
        <taxon>Metazoa</taxon>
        <taxon>Ecdysozoa</taxon>
        <taxon>Nematoda</taxon>
        <taxon>Chromadorea</taxon>
        <taxon>Rhabditida</taxon>
        <taxon>Tylenchina</taxon>
        <taxon>Tylenchomorpha</taxon>
        <taxon>Sphaerularioidea</taxon>
        <taxon>Anguinidae</taxon>
        <taxon>Anguininae</taxon>
        <taxon>Ditylenchus</taxon>
    </lineage>
</organism>
<evidence type="ECO:0000259" key="4">
    <source>
        <dbReference type="PROSITE" id="PS51232"/>
    </source>
</evidence>
<dbReference type="PANTHER" id="PTHR45857:SF4">
    <property type="entry name" value="FORMIN-LIKE PROTEIN"/>
    <property type="match status" value="1"/>
</dbReference>
<dbReference type="GO" id="GO:0008360">
    <property type="term" value="P:regulation of cell shape"/>
    <property type="evidence" value="ECO:0007669"/>
    <property type="project" value="TreeGrafter"/>
</dbReference>
<keyword evidence="2" id="KW-0175">Coiled coil</keyword>
<comment type="similarity">
    <text evidence="1">Belongs to the formin homology family.</text>
</comment>
<evidence type="ECO:0000313" key="7">
    <source>
        <dbReference type="WBParaSite" id="jg9008"/>
    </source>
</evidence>
<dbReference type="PANTHER" id="PTHR45857">
    <property type="entry name" value="FORMIN-LIKE PROTEIN"/>
    <property type="match status" value="1"/>
</dbReference>
<dbReference type="InterPro" id="IPR010473">
    <property type="entry name" value="GTPase-bd"/>
</dbReference>
<dbReference type="GO" id="GO:0030866">
    <property type="term" value="P:cortical actin cytoskeleton organization"/>
    <property type="evidence" value="ECO:0007669"/>
    <property type="project" value="TreeGrafter"/>
</dbReference>
<protein>
    <submittedName>
        <fullName evidence="7">Formin-like protein</fullName>
    </submittedName>
</protein>
<evidence type="ECO:0000259" key="5">
    <source>
        <dbReference type="PROSITE" id="PS51444"/>
    </source>
</evidence>
<dbReference type="PROSITE" id="PS51232">
    <property type="entry name" value="GBD_FH3"/>
    <property type="match status" value="1"/>
</dbReference>
<name>A0A915ERH0_9BILA</name>
<feature type="region of interest" description="Disordered" evidence="3">
    <location>
        <begin position="1012"/>
        <end position="1048"/>
    </location>
</feature>
<dbReference type="InterPro" id="IPR011989">
    <property type="entry name" value="ARM-like"/>
</dbReference>
<dbReference type="WBParaSite" id="jg9008">
    <property type="protein sequence ID" value="jg9008"/>
    <property type="gene ID" value="jg9008"/>
</dbReference>
<dbReference type="Pfam" id="PF06367">
    <property type="entry name" value="Drf_FH3"/>
    <property type="match status" value="1"/>
</dbReference>
<dbReference type="InterPro" id="IPR010472">
    <property type="entry name" value="FH3_dom"/>
</dbReference>
<dbReference type="PROSITE" id="PS51444">
    <property type="entry name" value="FH2"/>
    <property type="match status" value="1"/>
</dbReference>
<evidence type="ECO:0000256" key="3">
    <source>
        <dbReference type="SAM" id="MobiDB-lite"/>
    </source>
</evidence>
<proteinExistence type="inferred from homology"/>
<dbReference type="InterPro" id="IPR015425">
    <property type="entry name" value="FH2_Formin"/>
</dbReference>
<dbReference type="GO" id="GO:0051015">
    <property type="term" value="F:actin filament binding"/>
    <property type="evidence" value="ECO:0007669"/>
    <property type="project" value="TreeGrafter"/>
</dbReference>
<feature type="compositionally biased region" description="Polar residues" evidence="3">
    <location>
        <begin position="614"/>
        <end position="625"/>
    </location>
</feature>
<dbReference type="SMART" id="SM01139">
    <property type="entry name" value="Drf_FH3"/>
    <property type="match status" value="1"/>
</dbReference>
<feature type="compositionally biased region" description="Low complexity" evidence="3">
    <location>
        <begin position="626"/>
        <end position="642"/>
    </location>
</feature>
<dbReference type="GO" id="GO:0005829">
    <property type="term" value="C:cytosol"/>
    <property type="evidence" value="ECO:0007669"/>
    <property type="project" value="TreeGrafter"/>
</dbReference>
<dbReference type="SUPFAM" id="SSF101447">
    <property type="entry name" value="Formin homology 2 domain (FH2 domain)"/>
    <property type="match status" value="1"/>
</dbReference>
<dbReference type="GO" id="GO:0031267">
    <property type="term" value="F:small GTPase binding"/>
    <property type="evidence" value="ECO:0007669"/>
    <property type="project" value="InterPro"/>
</dbReference>
<evidence type="ECO:0000313" key="6">
    <source>
        <dbReference type="Proteomes" id="UP000887574"/>
    </source>
</evidence>
<feature type="domain" description="GBD/FH3" evidence="4">
    <location>
        <begin position="22"/>
        <end position="481"/>
    </location>
</feature>
<dbReference type="Pfam" id="PF02181">
    <property type="entry name" value="FH2"/>
    <property type="match status" value="1"/>
</dbReference>
<evidence type="ECO:0000256" key="1">
    <source>
        <dbReference type="ARBA" id="ARBA00023449"/>
    </source>
</evidence>
<dbReference type="GO" id="GO:0016477">
    <property type="term" value="P:cell migration"/>
    <property type="evidence" value="ECO:0007669"/>
    <property type="project" value="TreeGrafter"/>
</dbReference>
<dbReference type="InterPro" id="IPR042201">
    <property type="entry name" value="FH2_Formin_sf"/>
</dbReference>
<feature type="region of interest" description="Disordered" evidence="3">
    <location>
        <begin position="613"/>
        <end position="652"/>
    </location>
</feature>
<accession>A0A915ERH0</accession>
<feature type="domain" description="FH2" evidence="5">
    <location>
        <begin position="558"/>
        <end position="963"/>
    </location>
</feature>
<sequence length="1048" mass="117628">MVVIEMHSNNKVNNNMGSDDRMRSMYSKDILLAFEDVLKKMDLPPDKMRTVRDCDLKKKWDLVCDQKRREKMQVVTDPSVYLEKLAAYLDKKTLKKKKKLLGNDTSTDILKHIEISLRTNSIDWVRLFLSPENDGLRILVDYLTQVQESFSGIYNADLPSTSTATSPFHASQPSFFYGDAVGSGVSTISSYNNGTSNSEDSGYGQKNSSSTLFRRPTNGGSKPLKQNKQIGDVEDDVHVCVSCLRALMNNKFGLNKVFNNQQAIYCIVRSILHHSLRTKALAIDLLSAICMLKDGHDLILDAFTRFRMEYREPNRFQTLYMFFYSPPEFHIDFMTACIKFINVLVHSTDDMNQRVALQYEFTHLGLDEYIFRDRQFEDNDILAMHVYSYKNNFIDVSQLLAEANERLELLDRVASLERDLSLQRERVQEVEADYIAPISTLTRDFRQREQKYERDRSELESRIQELEQTKKEIQDGLKVANEYQPKQPVRYQDHSSSPTTSSTACFASWCNETNGNSSARLSSSTCTTTSTCIFAKGSAPPPPPPNMSLRKPIVEIPKKKIAVTKHKLPILNWAALNPNQVKGTVFNDLNDEKLADTLDLSFLEEMFKIGGQNGDTANELTSSTCTTDQPSPGSSTSSTTTSNAGAAKESSKNTLLGTKRLQNIAITRRKLAKPVTDIMAAVHRFDLSALPQDNVDILVPIVPTSDEVQLYKDYAARNEGSFEGLSLEDQFLAQLMKIERLSQKLSIMSFMAGFGETVKLLVPQIQRVTAASKSIKEANSFHKVIEVILAVGNAMNGTRRTPVYGFKLSSLDSLVILKSSRDRSVTLMHVIAEIISTGFSELLNFTEQLKFAESAASVSMESIGADVREIETKYKNALAEQSRKGVDAPPMLISFLEEAQPDSAAFFTRITTFVKHFEQAAGENESKRLIEQRQIAEQERKSAQAQRRAGAGKQNIQNKMVDELNAKFLQSMQGTDSKINSQQKGKLDSSQINDGDFERIMNGLKDGYVAALGDGPPVSSKRRVIGKSPSPNRRPKSIVAQEVQRDRA</sequence>
<dbReference type="InterPro" id="IPR016024">
    <property type="entry name" value="ARM-type_fold"/>
</dbReference>
<feature type="region of interest" description="Disordered" evidence="3">
    <location>
        <begin position="195"/>
        <end position="228"/>
    </location>
</feature>
<dbReference type="SMART" id="SM00498">
    <property type="entry name" value="FH2"/>
    <property type="match status" value="1"/>
</dbReference>
<reference evidence="7" key="1">
    <citation type="submission" date="2022-11" db="UniProtKB">
        <authorList>
            <consortium name="WormBaseParasite"/>
        </authorList>
    </citation>
    <scope>IDENTIFICATION</scope>
</reference>
<dbReference type="Gene3D" id="1.25.10.10">
    <property type="entry name" value="Leucine-rich Repeat Variant"/>
    <property type="match status" value="2"/>
</dbReference>
<dbReference type="Gene3D" id="1.20.58.2220">
    <property type="entry name" value="Formin, FH2 domain"/>
    <property type="match status" value="1"/>
</dbReference>
<dbReference type="Proteomes" id="UP000887574">
    <property type="component" value="Unplaced"/>
</dbReference>
<dbReference type="Pfam" id="PF06371">
    <property type="entry name" value="Drf_GBD"/>
    <property type="match status" value="2"/>
</dbReference>
<keyword evidence="6" id="KW-1185">Reference proteome</keyword>